<dbReference type="RefSeq" id="WP_404748437.1">
    <property type="nucleotide sequence ID" value="NZ_JBJDQH010000019.1"/>
</dbReference>
<feature type="non-terminal residue" evidence="2">
    <location>
        <position position="1"/>
    </location>
</feature>
<proteinExistence type="predicted"/>
<evidence type="ECO:0000313" key="3">
    <source>
        <dbReference type="Proteomes" id="UP001620295"/>
    </source>
</evidence>
<gene>
    <name evidence="2" type="ORF">ACI2L5_42530</name>
</gene>
<sequence length="75" mass="8373">ADFGELDPRGYDLVVVKTGCPEPELYGLAADWRLALTPGAVDQDLTRLGHRRLARPLYPFDDEGFDVPHLEPLLL</sequence>
<dbReference type="InterPro" id="IPR010799">
    <property type="entry name" value="MlrC_C"/>
</dbReference>
<evidence type="ECO:0000313" key="2">
    <source>
        <dbReference type="EMBL" id="MFK4271537.1"/>
    </source>
</evidence>
<dbReference type="Proteomes" id="UP001620295">
    <property type="component" value="Unassembled WGS sequence"/>
</dbReference>
<evidence type="ECO:0000259" key="1">
    <source>
        <dbReference type="Pfam" id="PF07171"/>
    </source>
</evidence>
<protein>
    <submittedName>
        <fullName evidence="2">MlrC C-terminal domain-containing protein</fullName>
    </submittedName>
</protein>
<dbReference type="EMBL" id="JBJDQH010000019">
    <property type="protein sequence ID" value="MFK4271537.1"/>
    <property type="molecule type" value="Genomic_DNA"/>
</dbReference>
<reference evidence="2 3" key="1">
    <citation type="submission" date="2024-11" db="EMBL/GenBank/DDBJ databases">
        <title>The Natural Products Discovery Center: Release of the First 8490 Sequenced Strains for Exploring Actinobacteria Biosynthetic Diversity.</title>
        <authorList>
            <person name="Kalkreuter E."/>
            <person name="Kautsar S.A."/>
            <person name="Yang D."/>
            <person name="Bader C.D."/>
            <person name="Teijaro C.N."/>
            <person name="Fluegel L."/>
            <person name="Davis C.M."/>
            <person name="Simpson J.R."/>
            <person name="Lauterbach L."/>
            <person name="Steele A.D."/>
            <person name="Gui C."/>
            <person name="Meng S."/>
            <person name="Li G."/>
            <person name="Viehrig K."/>
            <person name="Ye F."/>
            <person name="Su P."/>
            <person name="Kiefer A.F."/>
            <person name="Nichols A."/>
            <person name="Cepeda A.J."/>
            <person name="Yan W."/>
            <person name="Fan B."/>
            <person name="Jiang Y."/>
            <person name="Adhikari A."/>
            <person name="Zheng C.-J."/>
            <person name="Schuster L."/>
            <person name="Cowan T.M."/>
            <person name="Smanski M.J."/>
            <person name="Chevrette M.G."/>
            <person name="De Carvalho L.P.S."/>
            <person name="Shen B."/>
        </authorList>
    </citation>
    <scope>NUCLEOTIDE SEQUENCE [LARGE SCALE GENOMIC DNA]</scope>
    <source>
        <strain evidence="2 3">NPDC020863</strain>
    </source>
</reference>
<accession>A0ABW8M034</accession>
<comment type="caution">
    <text evidence="2">The sequence shown here is derived from an EMBL/GenBank/DDBJ whole genome shotgun (WGS) entry which is preliminary data.</text>
</comment>
<dbReference type="Pfam" id="PF07171">
    <property type="entry name" value="MlrC_C"/>
    <property type="match status" value="1"/>
</dbReference>
<name>A0ABW8M034_9ACTN</name>
<feature type="domain" description="Microcystin LR degradation protein MlrC C-terminal" evidence="1">
    <location>
        <begin position="6"/>
        <end position="52"/>
    </location>
</feature>
<keyword evidence="3" id="KW-1185">Reference proteome</keyword>
<organism evidence="2 3">
    <name type="scientific">Streptomyces milbemycinicus</name>
    <dbReference type="NCBI Taxonomy" id="476552"/>
    <lineage>
        <taxon>Bacteria</taxon>
        <taxon>Bacillati</taxon>
        <taxon>Actinomycetota</taxon>
        <taxon>Actinomycetes</taxon>
        <taxon>Kitasatosporales</taxon>
        <taxon>Streptomycetaceae</taxon>
        <taxon>Streptomyces</taxon>
    </lineage>
</organism>